<name>A0ABW1IRT0_9BACL</name>
<keyword evidence="1" id="KW-1133">Transmembrane helix</keyword>
<sequence length="214" mass="23894">MNSKRQTIWLVSMLSLMVVLSAYYLFTEDVNEIDTAAPTGTFTSEEIVIDDITAQETADEEVAEEYVADVSAEPGAEEDVAASTSEDANILEMLEQGSNLTAEDYFATMQMERNENFDKEYEKLMTIITEGDAEAQAKAYEDMHALEEKDNKISQLEEQLMQEYSHALVSEQNGTWKVSIKADSLEKSDAASIANMLIKELGVHQSDIVINMVH</sequence>
<evidence type="ECO:0000313" key="2">
    <source>
        <dbReference type="EMBL" id="MFC5987758.1"/>
    </source>
</evidence>
<keyword evidence="1" id="KW-0812">Transmembrane</keyword>
<accession>A0ABW1IRT0</accession>
<protein>
    <submittedName>
        <fullName evidence="2">SpoIIIAH-like family protein</fullName>
    </submittedName>
</protein>
<keyword evidence="1" id="KW-0472">Membrane</keyword>
<dbReference type="EMBL" id="JBHSQV010000170">
    <property type="protein sequence ID" value="MFC5987758.1"/>
    <property type="molecule type" value="Genomic_DNA"/>
</dbReference>
<dbReference type="InterPro" id="IPR038503">
    <property type="entry name" value="SpoIIIAH_sf"/>
</dbReference>
<dbReference type="Pfam" id="PF12685">
    <property type="entry name" value="SpoIIIAH"/>
    <property type="match status" value="1"/>
</dbReference>
<reference evidence="3" key="1">
    <citation type="journal article" date="2019" name="Int. J. Syst. Evol. Microbiol.">
        <title>The Global Catalogue of Microorganisms (GCM) 10K type strain sequencing project: providing services to taxonomists for standard genome sequencing and annotation.</title>
        <authorList>
            <consortium name="The Broad Institute Genomics Platform"/>
            <consortium name="The Broad Institute Genome Sequencing Center for Infectious Disease"/>
            <person name="Wu L."/>
            <person name="Ma J."/>
        </authorList>
    </citation>
    <scope>NUCLEOTIDE SEQUENCE [LARGE SCALE GENOMIC DNA]</scope>
    <source>
        <strain evidence="3">CCM 8749</strain>
    </source>
</reference>
<dbReference type="InterPro" id="IPR024232">
    <property type="entry name" value="SpoIIIAH"/>
</dbReference>
<comment type="caution">
    <text evidence="2">The sequence shown here is derived from an EMBL/GenBank/DDBJ whole genome shotgun (WGS) entry which is preliminary data.</text>
</comment>
<organism evidence="2 3">
    <name type="scientific">Marinicrinis lubricantis</name>
    <dbReference type="NCBI Taxonomy" id="2086470"/>
    <lineage>
        <taxon>Bacteria</taxon>
        <taxon>Bacillati</taxon>
        <taxon>Bacillota</taxon>
        <taxon>Bacilli</taxon>
        <taxon>Bacillales</taxon>
        <taxon>Paenibacillaceae</taxon>
    </lineage>
</organism>
<keyword evidence="3" id="KW-1185">Reference proteome</keyword>
<proteinExistence type="predicted"/>
<dbReference type="Proteomes" id="UP001596250">
    <property type="component" value="Unassembled WGS sequence"/>
</dbReference>
<dbReference type="RefSeq" id="WP_379895174.1">
    <property type="nucleotide sequence ID" value="NZ_CBCSCT010000027.1"/>
</dbReference>
<evidence type="ECO:0000313" key="3">
    <source>
        <dbReference type="Proteomes" id="UP001596250"/>
    </source>
</evidence>
<dbReference type="Gene3D" id="1.10.287.4300">
    <property type="entry name" value="Stage III sporulation protein AH-like"/>
    <property type="match status" value="1"/>
</dbReference>
<feature type="transmembrane region" description="Helical" evidence="1">
    <location>
        <begin position="7"/>
        <end position="26"/>
    </location>
</feature>
<gene>
    <name evidence="2" type="ORF">ACFPXP_15235</name>
</gene>
<evidence type="ECO:0000256" key="1">
    <source>
        <dbReference type="SAM" id="Phobius"/>
    </source>
</evidence>